<accession>A0AAD5TES0</accession>
<keyword evidence="2" id="KW-1133">Transmembrane helix</keyword>
<evidence type="ECO:0000256" key="2">
    <source>
        <dbReference type="SAM" id="Phobius"/>
    </source>
</evidence>
<evidence type="ECO:0000313" key="4">
    <source>
        <dbReference type="Proteomes" id="UP001212152"/>
    </source>
</evidence>
<proteinExistence type="predicted"/>
<dbReference type="GO" id="GO:0000329">
    <property type="term" value="C:fungal-type vacuole membrane"/>
    <property type="evidence" value="ECO:0007669"/>
    <property type="project" value="InterPro"/>
</dbReference>
<reference evidence="3" key="1">
    <citation type="submission" date="2020-05" db="EMBL/GenBank/DDBJ databases">
        <title>Phylogenomic resolution of chytrid fungi.</title>
        <authorList>
            <person name="Stajich J.E."/>
            <person name="Amses K."/>
            <person name="Simmons R."/>
            <person name="Seto K."/>
            <person name="Myers J."/>
            <person name="Bonds A."/>
            <person name="Quandt C.A."/>
            <person name="Barry K."/>
            <person name="Liu P."/>
            <person name="Grigoriev I."/>
            <person name="Longcore J.E."/>
            <person name="James T.Y."/>
        </authorList>
    </citation>
    <scope>NUCLEOTIDE SEQUENCE</scope>
    <source>
        <strain evidence="3">JEL0379</strain>
    </source>
</reference>
<organism evidence="3 4">
    <name type="scientific">Geranomyces variabilis</name>
    <dbReference type="NCBI Taxonomy" id="109894"/>
    <lineage>
        <taxon>Eukaryota</taxon>
        <taxon>Fungi</taxon>
        <taxon>Fungi incertae sedis</taxon>
        <taxon>Chytridiomycota</taxon>
        <taxon>Chytridiomycota incertae sedis</taxon>
        <taxon>Chytridiomycetes</taxon>
        <taxon>Spizellomycetales</taxon>
        <taxon>Powellomycetaceae</taxon>
        <taxon>Geranomyces</taxon>
    </lineage>
</organism>
<evidence type="ECO:0000256" key="1">
    <source>
        <dbReference type="SAM" id="MobiDB-lite"/>
    </source>
</evidence>
<name>A0AAD5TES0_9FUNG</name>
<dbReference type="PANTHER" id="PTHR35895:SF1">
    <property type="entry name" value="LIPID-BINDING SERUM GLYCOPROTEIN C-TERMINAL DOMAIN-CONTAINING PROTEIN"/>
    <property type="match status" value="1"/>
</dbReference>
<gene>
    <name evidence="3" type="ORF">HDU87_007758</name>
</gene>
<feature type="region of interest" description="Disordered" evidence="1">
    <location>
        <begin position="252"/>
        <end position="280"/>
    </location>
</feature>
<evidence type="ECO:0000313" key="3">
    <source>
        <dbReference type="EMBL" id="KAJ3172835.1"/>
    </source>
</evidence>
<comment type="caution">
    <text evidence="3">The sequence shown here is derived from an EMBL/GenBank/DDBJ whole genome shotgun (WGS) entry which is preliminary data.</text>
</comment>
<keyword evidence="2" id="KW-0472">Membrane</keyword>
<keyword evidence="4" id="KW-1185">Reference proteome</keyword>
<protein>
    <submittedName>
        <fullName evidence="3">Uncharacterized protein</fullName>
    </submittedName>
</protein>
<feature type="transmembrane region" description="Helical" evidence="2">
    <location>
        <begin position="54"/>
        <end position="77"/>
    </location>
</feature>
<dbReference type="InterPro" id="IPR046368">
    <property type="entry name" value="Tag1"/>
</dbReference>
<sequence length="2137" mass="212586">METIAHYNNDAEFTHHITLNGPQDPEDPPPTKKSLNKRSSRRYCGARLSRRQYFCVWILGVSLVLSLVLSLLAYFVIAPAIIKNTFATAQLGGSDKVVTVQDVNVKSFSNTGVALGLAAGVSGTKLPVSFLSGGIEPATFFVNDAASAQNILSVSLSNAISLDGKSDLQFNQDALALNFSDGAQARDIVNKILVASQSTSNASIPLDVVITGKASFNLAGIVIKDVDLKRSQTIDLLTFAQMARKLLPLSAGGANSTGPVSASVTRGPTPSSVTVNTNLSKRATATNSTGASATITLGTLQIVVNDNLISAAVGGSFVASQPITVSLGPLSFMTVLQSQDLAGVTVSGLSLSKAENSFAAKVDVAPVAAQNPAALTQITQTLLQGGSADGISVGVRNFSIANVNGTPIPWLNTILSAVSINADLGGLQQNLVPAGTGGAYASTSSLSDIIKIQGLDVQLGANNTISINPAIKVKSPIAADLSVAAISGQISANKGTQVVAFQLPAFSINGTQEQSLNFPVTLTLGSSADAQAAASQIANALLGGQSTTLQLGGLQVGAKSARLNNLLGILSIPVPLSGLNLAAPSTPAISSRDSAGSNVLSNFNLQNATFALTEAGFNLGLDAAFTQSLPVNVKIPFLNVRLGVDSSDLIGLNVNGLGVTQGPQALALAVNGTVATDPAIGDKLASIVNSINNEQGSASALVLQGIQFGGSANNPFTLFNGLNATIPTSLLKAFASSGTPILGNVGPAARGLTTAFNNASVLSANVSATADGLAVGAGAGVNVTLPVSVSAPFLGFDVLNSGNRLVSVSVTGVAFQPGQNTLNLALSTKFANGTAAQSSAGDLASAIISGNTANASIAVSGFKFGVTEAKSIGTFSSLKISVPASLLSGSAAGTGAPSLLTFFPSASALSLGAINPQIRSLKVAAVENGLNVSPSVSLMNPLPVSVSIPFVGLTVALNGQQLTSSTLSGLSFGSGPASLDLALANAFGSDAALPDSVKQLFDDISAGRTPSTAVSVTGLTFGISAGTSISTLSAIKVNVPLGAFLSGNATMVSGGLSLASLFPNATLSLDTVNPQVKLVNITALANGLSIAPSAAFNNPLPISIAIPFIGFATSVKDTQLLSSKLQGLTLEAGQNTLSADLASTFGTDAGLAANVKSLVDSFVAGQLGQLGLSVSGLRFGASEQSSIGLLSKVVAALPVPSLNQTTTASLGPSLVTRLFPTLGNLTLASFAPVLRKADVTSTAVGFDLNVDAGLTNPVPVSVNLGHFATDVSLPSAKLVGVSLSNLALGVGQTTLAPSVNLAFGRDAALASDINAGLAAARAGGSAQLTVGNLTFGSDAQNAVTAFSQIAVPLTLPLAGLAALASGNSTGAAATTTTALPVALGEIKSASFATTDSGVKLGASANIVNSSPLALKLGFVSVGLTAQSGAKLAQVSLSNFTLAAGASLFGLQLDAALENGPGASQGVAGIFNSVMQSQPSAVRISNIRFGDSEANAFDFLKSVDQSVPIPAGAIGGSGNSTTSIIPAISLVNTDFATTADGVSATLQAAVGATAFPISIDLGFASAGVLLNSTKLASFSTNGVRVAGGNVVVVPVALAMLPMDAAVPALVAGIVNPVLAGGTPRAFSVGANQLVFGSSQAKTFDIFSGINFSIPVPAALINGTTTAGGGGANTFALPTLVNPTVATTAQGFAAAIQAKFVKALPLTANIGFANASISLDDTLVTSFGIGKTSLDKAGGLTTSADVRLETSETAQNKVAAIANPIVAQLLSSNGTAATPPTGNVRISGLTFGGEGAAANPLLSQIVLSVPLAKLAGLVSPASAAAPAAGGNTDQSLPLNASVALALVPTGVAGSISIPPITAMPLTLDIGNLNATIASNGASFSKIGVSQIRLAPSATGSLAVDVQLAVSPNVYPPLVTDFLAAKPVTVNVGGLTFGQAGSPLSLFSKILAPLTLTKGALPAPKLNLIPPAATFAFTSGLPLTFDAGTLSVDAMLGKSRAATLSVANLAVKKGANSVKAGISLSFLGGITGLPQLLFGAGVSAANVKVASSTGQDITWITQSFAGKQVALDLASLLGKGAGATTGKFARDGGDLSSSSPLAARLLAEFDWSEESRSTLLTATAAELEDLVRMPIIPVEA</sequence>
<dbReference type="Proteomes" id="UP001212152">
    <property type="component" value="Unassembled WGS sequence"/>
</dbReference>
<feature type="compositionally biased region" description="Polar residues" evidence="1">
    <location>
        <begin position="253"/>
        <end position="280"/>
    </location>
</feature>
<dbReference type="PANTHER" id="PTHR35895">
    <property type="entry name" value="CHROMOSOME 16, WHOLE GENOME SHOTGUN SEQUENCE"/>
    <property type="match status" value="1"/>
</dbReference>
<dbReference type="EMBL" id="JADGJQ010000074">
    <property type="protein sequence ID" value="KAJ3172835.1"/>
    <property type="molecule type" value="Genomic_DNA"/>
</dbReference>
<keyword evidence="2" id="KW-0812">Transmembrane</keyword>